<dbReference type="Proteomes" id="UP000225972">
    <property type="component" value="Unassembled WGS sequence"/>
</dbReference>
<dbReference type="OrthoDB" id="9802510at2"/>
<keyword evidence="2" id="KW-0288">FMN</keyword>
<keyword evidence="3" id="KW-0560">Oxidoreductase</keyword>
<dbReference type="InterPro" id="IPR050627">
    <property type="entry name" value="Nitroreductase/BluB"/>
</dbReference>
<dbReference type="AlphaFoldDB" id="A0A238JI17"/>
<keyword evidence="1" id="KW-0285">Flavoprotein</keyword>
<dbReference type="PANTHER" id="PTHR23026:SF90">
    <property type="entry name" value="IODOTYROSINE DEIODINASE 1"/>
    <property type="match status" value="1"/>
</dbReference>
<proteinExistence type="predicted"/>
<gene>
    <name evidence="5" type="primary">fbiB</name>
    <name evidence="5" type="ORF">TRP8649_04173</name>
</gene>
<feature type="domain" description="Nitroreductase" evidence="4">
    <location>
        <begin position="11"/>
        <end position="198"/>
    </location>
</feature>
<dbReference type="CDD" id="cd02136">
    <property type="entry name" value="PnbA_NfnB-like"/>
    <property type="match status" value="1"/>
</dbReference>
<reference evidence="6" key="1">
    <citation type="submission" date="2017-05" db="EMBL/GenBank/DDBJ databases">
        <authorList>
            <person name="Rodrigo-Torres L."/>
            <person name="Arahal R. D."/>
            <person name="Lucena T."/>
        </authorList>
    </citation>
    <scope>NUCLEOTIDE SEQUENCE [LARGE SCALE GENOMIC DNA]</scope>
    <source>
        <strain evidence="6">CECT 8649</strain>
    </source>
</reference>
<evidence type="ECO:0000313" key="5">
    <source>
        <dbReference type="EMBL" id="SMX30033.1"/>
    </source>
</evidence>
<keyword evidence="5" id="KW-0436">Ligase</keyword>
<evidence type="ECO:0000256" key="3">
    <source>
        <dbReference type="ARBA" id="ARBA00023002"/>
    </source>
</evidence>
<keyword evidence="6" id="KW-1185">Reference proteome</keyword>
<organism evidence="5 6">
    <name type="scientific">Pelagimonas phthalicica</name>
    <dbReference type="NCBI Taxonomy" id="1037362"/>
    <lineage>
        <taxon>Bacteria</taxon>
        <taxon>Pseudomonadati</taxon>
        <taxon>Pseudomonadota</taxon>
        <taxon>Alphaproteobacteria</taxon>
        <taxon>Rhodobacterales</taxon>
        <taxon>Roseobacteraceae</taxon>
        <taxon>Pelagimonas</taxon>
    </lineage>
</organism>
<evidence type="ECO:0000256" key="2">
    <source>
        <dbReference type="ARBA" id="ARBA00022643"/>
    </source>
</evidence>
<dbReference type="EC" id="6.3.2.34" evidence="5"/>
<protein>
    <submittedName>
        <fullName evidence="5">Coenzyme F420:L-glutamate ligase</fullName>
        <ecNumber evidence="5">6.3.2.34</ecNumber>
    </submittedName>
</protein>
<dbReference type="InterPro" id="IPR000415">
    <property type="entry name" value="Nitroreductase-like"/>
</dbReference>
<dbReference type="GO" id="GO:0052619">
    <property type="term" value="F:coenzyme F420-1:gamma-L-glutamate ligase activity"/>
    <property type="evidence" value="ECO:0007669"/>
    <property type="project" value="UniProtKB-EC"/>
</dbReference>
<dbReference type="InterPro" id="IPR029479">
    <property type="entry name" value="Nitroreductase"/>
</dbReference>
<dbReference type="RefSeq" id="WP_099248764.1">
    <property type="nucleotide sequence ID" value="NZ_FXXP01000003.1"/>
</dbReference>
<dbReference type="Pfam" id="PF00881">
    <property type="entry name" value="Nitroreductase"/>
    <property type="match status" value="1"/>
</dbReference>
<dbReference type="Gene3D" id="3.40.109.10">
    <property type="entry name" value="NADH Oxidase"/>
    <property type="match status" value="1"/>
</dbReference>
<evidence type="ECO:0000313" key="6">
    <source>
        <dbReference type="Proteomes" id="UP000225972"/>
    </source>
</evidence>
<evidence type="ECO:0000256" key="1">
    <source>
        <dbReference type="ARBA" id="ARBA00022630"/>
    </source>
</evidence>
<name>A0A238JI17_9RHOB</name>
<dbReference type="PANTHER" id="PTHR23026">
    <property type="entry name" value="NADPH NITROREDUCTASE"/>
    <property type="match status" value="1"/>
</dbReference>
<dbReference type="EMBL" id="FXXP01000003">
    <property type="protein sequence ID" value="SMX30033.1"/>
    <property type="molecule type" value="Genomic_DNA"/>
</dbReference>
<sequence>MSQAEMLGALLRSRASCRGYLPEPVGRDVIAQVLRDAQQVPSWCNSQPWHVVACEAEETARLAEALYEHVGRAGHASDIAFPTAYEGAYQARRRECGWQLYEAVGVEKGDRVGSARQMRENFRLFGAPNFLLITTHKALGPYGVLDCGAFVTAVLLGLEARGLGGIAMASVAGFSPFMRDWFDVPEERDVLCGIALGHPDPDHPANQFRTTRAPEAEVVEWR</sequence>
<accession>A0A238JI17</accession>
<evidence type="ECO:0000259" key="4">
    <source>
        <dbReference type="Pfam" id="PF00881"/>
    </source>
</evidence>
<dbReference type="GO" id="GO:0016491">
    <property type="term" value="F:oxidoreductase activity"/>
    <property type="evidence" value="ECO:0007669"/>
    <property type="project" value="UniProtKB-KW"/>
</dbReference>
<dbReference type="SUPFAM" id="SSF55469">
    <property type="entry name" value="FMN-dependent nitroreductase-like"/>
    <property type="match status" value="1"/>
</dbReference>